<dbReference type="OrthoDB" id="7838347at2"/>
<organism evidence="2 3">
    <name type="scientific">Cereibacter azotoformans</name>
    <dbReference type="NCBI Taxonomy" id="43057"/>
    <lineage>
        <taxon>Bacteria</taxon>
        <taxon>Pseudomonadati</taxon>
        <taxon>Pseudomonadota</taxon>
        <taxon>Alphaproteobacteria</taxon>
        <taxon>Rhodobacterales</taxon>
        <taxon>Paracoccaceae</taxon>
        <taxon>Cereibacter</taxon>
    </lineage>
</organism>
<comment type="caution">
    <text evidence="2">The sequence shown here is derived from an EMBL/GenBank/DDBJ whole genome shotgun (WGS) entry which is preliminary data.</text>
</comment>
<feature type="domain" description="DUF6473" evidence="1">
    <location>
        <begin position="1"/>
        <end position="273"/>
    </location>
</feature>
<sequence length="274" mass="29500">MAFAYQGEGALDYFPCRYGASKLLFRGPRRSLEGSFCAVLGGTETYGKFVPRPFPDLLEEATGLRMVNLGCMNAGIDVFLNDPTVVQIASRSSLAIVQVVGAANLTNRLYAVHPRRNDRFLSASAVLQAMYREVDFADFSFTRHMMQTLHAVSPGKFEQVAAELRAAWVARMHTLLGRITAPTLLLWIANHAPPHGQPLTPDVSPLLIDADMIAAVRPHATHYLEVVTSPEAGAAGTAGMRFPPLDAAVAAEVPGLAVHAEVAAALAPVLMRLI</sequence>
<reference evidence="2 3" key="1">
    <citation type="submission" date="2018-04" db="EMBL/GenBank/DDBJ databases">
        <title>Genomic Encyclopedia of Type Strains, Phase III (KMG-III): the genomes of soil and plant-associated and newly described type strains.</title>
        <authorList>
            <person name="Whitman W."/>
        </authorList>
    </citation>
    <scope>NUCLEOTIDE SEQUENCE [LARGE SCALE GENOMIC DNA]</scope>
    <source>
        <strain evidence="2 3">KA25</strain>
    </source>
</reference>
<dbReference type="InterPro" id="IPR045524">
    <property type="entry name" value="DUF6473"/>
</dbReference>
<keyword evidence="3" id="KW-1185">Reference proteome</keyword>
<dbReference type="AlphaFoldDB" id="A0A2T5K7I2"/>
<dbReference type="Pfam" id="PF20078">
    <property type="entry name" value="DUF6473"/>
    <property type="match status" value="1"/>
</dbReference>
<dbReference type="Proteomes" id="UP000244060">
    <property type="component" value="Unassembled WGS sequence"/>
</dbReference>
<dbReference type="EMBL" id="QAOT01000008">
    <property type="protein sequence ID" value="PTR18312.1"/>
    <property type="molecule type" value="Genomic_DNA"/>
</dbReference>
<protein>
    <recommendedName>
        <fullName evidence="1">DUF6473 domain-containing protein</fullName>
    </recommendedName>
</protein>
<evidence type="ECO:0000313" key="2">
    <source>
        <dbReference type="EMBL" id="PTR18312.1"/>
    </source>
</evidence>
<proteinExistence type="predicted"/>
<gene>
    <name evidence="2" type="ORF">C8J28_10832</name>
</gene>
<evidence type="ECO:0000259" key="1">
    <source>
        <dbReference type="Pfam" id="PF20078"/>
    </source>
</evidence>
<accession>A0A2T5K7I2</accession>
<evidence type="ECO:0000313" key="3">
    <source>
        <dbReference type="Proteomes" id="UP000244060"/>
    </source>
</evidence>
<dbReference type="RefSeq" id="WP_011909507.1">
    <property type="nucleotide sequence ID" value="NZ_CP089965.1"/>
</dbReference>
<name>A0A2T5K7I2_9RHOB</name>